<organism evidence="1 2">
    <name type="scientific">Rhododendron molle</name>
    <name type="common">Chinese azalea</name>
    <name type="synonym">Azalea mollis</name>
    <dbReference type="NCBI Taxonomy" id="49168"/>
    <lineage>
        <taxon>Eukaryota</taxon>
        <taxon>Viridiplantae</taxon>
        <taxon>Streptophyta</taxon>
        <taxon>Embryophyta</taxon>
        <taxon>Tracheophyta</taxon>
        <taxon>Spermatophyta</taxon>
        <taxon>Magnoliopsida</taxon>
        <taxon>eudicotyledons</taxon>
        <taxon>Gunneridae</taxon>
        <taxon>Pentapetalae</taxon>
        <taxon>asterids</taxon>
        <taxon>Ericales</taxon>
        <taxon>Ericaceae</taxon>
        <taxon>Ericoideae</taxon>
        <taxon>Rhodoreae</taxon>
        <taxon>Rhododendron</taxon>
    </lineage>
</organism>
<dbReference type="Proteomes" id="UP001062846">
    <property type="component" value="Chromosome 7"/>
</dbReference>
<evidence type="ECO:0000313" key="1">
    <source>
        <dbReference type="EMBL" id="KAI8546462.1"/>
    </source>
</evidence>
<keyword evidence="2" id="KW-1185">Reference proteome</keyword>
<sequence length="156" mass="17776">MDGGGGENLMRAISARLSSSNIWKSSGREVFSFSSNEEQDEEALKWASLEKLPTFARIRTGILSEEEGRIREIDVKKLGAIEKRNLVERLWRIAEEGNENFLLQLKERINRVGIAFPNIEVRFQNLNVDAEAYVGGRALPSIFNFFFNAFQTVTVY</sequence>
<proteinExistence type="predicted"/>
<evidence type="ECO:0000313" key="2">
    <source>
        <dbReference type="Proteomes" id="UP001062846"/>
    </source>
</evidence>
<name>A0ACC0N163_RHOML</name>
<comment type="caution">
    <text evidence="1">The sequence shown here is derived from an EMBL/GenBank/DDBJ whole genome shotgun (WGS) entry which is preliminary data.</text>
</comment>
<accession>A0ACC0N163</accession>
<protein>
    <submittedName>
        <fullName evidence="1">Uncharacterized protein</fullName>
    </submittedName>
</protein>
<dbReference type="EMBL" id="CM046394">
    <property type="protein sequence ID" value="KAI8546462.1"/>
    <property type="molecule type" value="Genomic_DNA"/>
</dbReference>
<gene>
    <name evidence="1" type="ORF">RHMOL_Rhmol07G0119800</name>
</gene>
<reference evidence="1" key="1">
    <citation type="submission" date="2022-02" db="EMBL/GenBank/DDBJ databases">
        <title>Plant Genome Project.</title>
        <authorList>
            <person name="Zhang R.-G."/>
        </authorList>
    </citation>
    <scope>NUCLEOTIDE SEQUENCE</scope>
    <source>
        <strain evidence="1">AT1</strain>
    </source>
</reference>